<dbReference type="AlphaFoldDB" id="A0A5E7H4S3"/>
<dbReference type="InterPro" id="IPR011049">
    <property type="entry name" value="Serralysin-like_metalloprot_C"/>
</dbReference>
<name>A0A5E7H4S3_PSEFL</name>
<protein>
    <recommendedName>
        <fullName evidence="4">Calcium-binding protein</fullName>
    </recommendedName>
</protein>
<evidence type="ECO:0000313" key="3">
    <source>
        <dbReference type="Proteomes" id="UP000375525"/>
    </source>
</evidence>
<organism evidence="2 3">
    <name type="scientific">Pseudomonas fluorescens</name>
    <dbReference type="NCBI Taxonomy" id="294"/>
    <lineage>
        <taxon>Bacteria</taxon>
        <taxon>Pseudomonadati</taxon>
        <taxon>Pseudomonadota</taxon>
        <taxon>Gammaproteobacteria</taxon>
        <taxon>Pseudomonadales</taxon>
        <taxon>Pseudomonadaceae</taxon>
        <taxon>Pseudomonas</taxon>
    </lineage>
</organism>
<reference evidence="2 3" key="1">
    <citation type="submission" date="2019-09" db="EMBL/GenBank/DDBJ databases">
        <authorList>
            <person name="Chandra G."/>
            <person name="Truman W A."/>
        </authorList>
    </citation>
    <scope>NUCLEOTIDE SEQUENCE [LARGE SCALE GENOMIC DNA]</scope>
    <source>
        <strain evidence="2">PS880</strain>
    </source>
</reference>
<accession>A0A5E7H4S3</accession>
<sequence length="1198" mass="132347">MAIVLQSPDPDYYNTVEVSEIESSTNESPPATIDFENKDAPDTQDSKKRKPQLSVTDELFGPLKIGSFFVTRRALDALGATTNGHPLNGQNTFFRHPKRSFINSLQFDPLSIEARMQSSAMTNDYTLTSLLFEIATQRPLTAPALLKQTPDTLFEQNQNRQKIDKLLKSAQQLDVRHAHLPSSTPHWVNRIKSSSMVSMGAGLQAFGIYSGLRGLQDAINRKDKDEVVFNSLSISAEVTSLAVELAVTKQAKYMIEAGQKAYKDFAKTYFGVRLGRATGLIASALTLPFDIISAVKSFNSAAGASGKDAVDHYVSAGLSVTSAAMTLILGAAALAGFSFAGPVGLAAGLLLVAGSQIYAAVRVVDDIDDYIELTTHERLRTGWFAFWGISPDQSIKDRHAITKASVEHAKLLQATARKLLDGKLKDTTEVIVNGKFEVELKPTQVRQFDWDAQQYIYKTEAKPYVIDGNDMIDARAGVSIGMPGAEFGTPGENKGALWFIGGGNDTILGIEKKPNRFYYGAGIKTLTGGEKDDEFIFEGAAELLKNGPKDSLPTTLKGGFGSDTLVLTGDYPAPDKQRLGYHIDLNEGRLSIISYDRANDFRWNNRRTLLESIENVETLAGAKNEVIGTQGPNIIKSRGFDSIQAGDGDDQIYLFNNHGSASGGGGKDHYAIAHKSGGVSITEDGIDESVIALDWRMDLIKRWTVEDQQLVITSGFDIDDTRERDVHIKGVYHKVGNLRKLQNNKLTFITKDGFHLTPELPETIEVDGSTGIQIVIAQQGARHNPIILTQPECTVPHDRNTSYCISRINQHTTFHVKQSSRHTLTTLYLDYTSDELSKIEAYCYADLRREQASDRIMYTDCGLTFHFDSNQLTIKNLARSSTDGIHKITNRLTRPVNSLNHHFVLIMSDGVSYRLSPPSLPDSMFVNDEFEISGPMKRTQEVPLPLTPREGTYIHRQPFENKAHNLGASNKCVQINVYPEQTAIENLTGQGSKYLIHLNPGISLRIATPGALVDAVPRLPYASSWEFDATQLGKITISLTHNKLVLGHTVIHLPDYKHPGDLIDKISVITASGIIYSIDLVFETVQIEALDGRYFKDYSALSVSIPEDLLLIESNELYVRNIAMKDGTTGTLTFNLSTRRWILDTDKSRIIHYTDLMHLDRCEHQLEHCQALMKYGINAVPAVSAAHLRTLFDACKVL</sequence>
<gene>
    <name evidence="2" type="ORF">PS880_00707</name>
</gene>
<dbReference type="EMBL" id="CABVIH010000003">
    <property type="protein sequence ID" value="VVO59159.1"/>
    <property type="molecule type" value="Genomic_DNA"/>
</dbReference>
<evidence type="ECO:0000313" key="2">
    <source>
        <dbReference type="EMBL" id="VVO59159.1"/>
    </source>
</evidence>
<evidence type="ECO:0008006" key="4">
    <source>
        <dbReference type="Google" id="ProtNLM"/>
    </source>
</evidence>
<feature type="compositionally biased region" description="Basic and acidic residues" evidence="1">
    <location>
        <begin position="35"/>
        <end position="46"/>
    </location>
</feature>
<dbReference type="Proteomes" id="UP000375525">
    <property type="component" value="Unassembled WGS sequence"/>
</dbReference>
<evidence type="ECO:0000256" key="1">
    <source>
        <dbReference type="SAM" id="MobiDB-lite"/>
    </source>
</evidence>
<dbReference type="OrthoDB" id="7029872at2"/>
<dbReference type="RefSeq" id="WP_150778648.1">
    <property type="nucleotide sequence ID" value="NZ_CABVIH010000003.1"/>
</dbReference>
<feature type="region of interest" description="Disordered" evidence="1">
    <location>
        <begin position="19"/>
        <end position="52"/>
    </location>
</feature>
<proteinExistence type="predicted"/>
<dbReference type="SUPFAM" id="SSF51120">
    <property type="entry name" value="beta-Roll"/>
    <property type="match status" value="1"/>
</dbReference>